<dbReference type="EC" id="5.3.1.24" evidence="2"/>
<accession>A0A644VLA4</accession>
<keyword evidence="6 8" id="KW-0413">Isomerase</keyword>
<dbReference type="HAMAP" id="MF_00135">
    <property type="entry name" value="PRAI"/>
    <property type="match status" value="1"/>
</dbReference>
<keyword evidence="3" id="KW-0028">Amino-acid biosynthesis</keyword>
<dbReference type="CDD" id="cd00405">
    <property type="entry name" value="PRAI"/>
    <property type="match status" value="1"/>
</dbReference>
<dbReference type="Gene3D" id="3.20.20.70">
    <property type="entry name" value="Aldolase class I"/>
    <property type="match status" value="1"/>
</dbReference>
<keyword evidence="4" id="KW-0822">Tryptophan biosynthesis</keyword>
<sequence>MPKIKICGLRRQQDIEYANTLEPDYIGFVFADSKRQVHEDTAAFLKKKLADNIKAVGVFVYDSVEKVAQIANSGIIDIIQLHGDETPEYCHRLRTKTDKPIIKVIRVKDKKSLVNLEDYDCDYFLLDTFKTGKFGGVGQTFDYNILAAAVIPKPFFMAGGLTVENVSEIIFQTSPYGVDVSGGVEIDGYKDFTKMTEFIYTVKAIKTKE</sequence>
<evidence type="ECO:0000256" key="4">
    <source>
        <dbReference type="ARBA" id="ARBA00022822"/>
    </source>
</evidence>
<dbReference type="InterPro" id="IPR011060">
    <property type="entry name" value="RibuloseP-bd_barrel"/>
</dbReference>
<dbReference type="PANTHER" id="PTHR42894">
    <property type="entry name" value="N-(5'-PHOSPHORIBOSYL)ANTHRANILATE ISOMERASE"/>
    <property type="match status" value="1"/>
</dbReference>
<proteinExistence type="inferred from homology"/>
<dbReference type="EMBL" id="VSSQ01000347">
    <property type="protein sequence ID" value="MPL92086.1"/>
    <property type="molecule type" value="Genomic_DNA"/>
</dbReference>
<dbReference type="Pfam" id="PF00697">
    <property type="entry name" value="PRAI"/>
    <property type="match status" value="1"/>
</dbReference>
<evidence type="ECO:0000256" key="1">
    <source>
        <dbReference type="ARBA" id="ARBA00004664"/>
    </source>
</evidence>
<protein>
    <recommendedName>
        <fullName evidence="2">phosphoribosylanthranilate isomerase</fullName>
        <ecNumber evidence="2">5.3.1.24</ecNumber>
    </recommendedName>
</protein>
<dbReference type="InterPro" id="IPR001240">
    <property type="entry name" value="PRAI_dom"/>
</dbReference>
<evidence type="ECO:0000256" key="2">
    <source>
        <dbReference type="ARBA" id="ARBA00012572"/>
    </source>
</evidence>
<keyword evidence="5" id="KW-0057">Aromatic amino acid biosynthesis</keyword>
<organism evidence="8">
    <name type="scientific">bioreactor metagenome</name>
    <dbReference type="NCBI Taxonomy" id="1076179"/>
    <lineage>
        <taxon>unclassified sequences</taxon>
        <taxon>metagenomes</taxon>
        <taxon>ecological metagenomes</taxon>
    </lineage>
</organism>
<dbReference type="GO" id="GO:0004640">
    <property type="term" value="F:phosphoribosylanthranilate isomerase activity"/>
    <property type="evidence" value="ECO:0007669"/>
    <property type="project" value="UniProtKB-EC"/>
</dbReference>
<comment type="pathway">
    <text evidence="1">Amino-acid biosynthesis; L-tryptophan biosynthesis; L-tryptophan from chorismate: step 3/5.</text>
</comment>
<comment type="caution">
    <text evidence="8">The sequence shown here is derived from an EMBL/GenBank/DDBJ whole genome shotgun (WGS) entry which is preliminary data.</text>
</comment>
<name>A0A644VLA4_9ZZZZ</name>
<dbReference type="PANTHER" id="PTHR42894:SF1">
    <property type="entry name" value="N-(5'-PHOSPHORIBOSYL)ANTHRANILATE ISOMERASE"/>
    <property type="match status" value="1"/>
</dbReference>
<gene>
    <name evidence="8" type="primary">trpF_7</name>
    <name evidence="8" type="ORF">SDC9_38183</name>
</gene>
<dbReference type="GO" id="GO:0000162">
    <property type="term" value="P:L-tryptophan biosynthetic process"/>
    <property type="evidence" value="ECO:0007669"/>
    <property type="project" value="UniProtKB-UniPathway"/>
</dbReference>
<feature type="domain" description="N-(5'phosphoribosyl) anthranilate isomerase (PRAI)" evidence="7">
    <location>
        <begin position="4"/>
        <end position="199"/>
    </location>
</feature>
<evidence type="ECO:0000313" key="8">
    <source>
        <dbReference type="EMBL" id="MPL92086.1"/>
    </source>
</evidence>
<dbReference type="InterPro" id="IPR013785">
    <property type="entry name" value="Aldolase_TIM"/>
</dbReference>
<evidence type="ECO:0000256" key="3">
    <source>
        <dbReference type="ARBA" id="ARBA00022605"/>
    </source>
</evidence>
<reference evidence="8" key="1">
    <citation type="submission" date="2019-08" db="EMBL/GenBank/DDBJ databases">
        <authorList>
            <person name="Kucharzyk K."/>
            <person name="Murdoch R.W."/>
            <person name="Higgins S."/>
            <person name="Loffler F."/>
        </authorList>
    </citation>
    <scope>NUCLEOTIDE SEQUENCE</scope>
</reference>
<dbReference type="AlphaFoldDB" id="A0A644VLA4"/>
<dbReference type="UniPathway" id="UPA00035">
    <property type="reaction ID" value="UER00042"/>
</dbReference>
<dbReference type="InterPro" id="IPR044643">
    <property type="entry name" value="TrpF_fam"/>
</dbReference>
<dbReference type="SUPFAM" id="SSF51366">
    <property type="entry name" value="Ribulose-phoshate binding barrel"/>
    <property type="match status" value="1"/>
</dbReference>
<evidence type="ECO:0000256" key="5">
    <source>
        <dbReference type="ARBA" id="ARBA00023141"/>
    </source>
</evidence>
<evidence type="ECO:0000259" key="7">
    <source>
        <dbReference type="Pfam" id="PF00697"/>
    </source>
</evidence>
<evidence type="ECO:0000256" key="6">
    <source>
        <dbReference type="ARBA" id="ARBA00023235"/>
    </source>
</evidence>